<proteinExistence type="predicted"/>
<dbReference type="AlphaFoldDB" id="A0A9W9NPU0"/>
<keyword evidence="3" id="KW-1185">Reference proteome</keyword>
<accession>A0A9W9NPU0</accession>
<organism evidence="2 3">
    <name type="scientific">Penicillium chermesinum</name>
    <dbReference type="NCBI Taxonomy" id="63820"/>
    <lineage>
        <taxon>Eukaryota</taxon>
        <taxon>Fungi</taxon>
        <taxon>Dikarya</taxon>
        <taxon>Ascomycota</taxon>
        <taxon>Pezizomycotina</taxon>
        <taxon>Eurotiomycetes</taxon>
        <taxon>Eurotiomycetidae</taxon>
        <taxon>Eurotiales</taxon>
        <taxon>Aspergillaceae</taxon>
        <taxon>Penicillium</taxon>
    </lineage>
</organism>
<keyword evidence="1" id="KW-0732">Signal</keyword>
<evidence type="ECO:0000256" key="1">
    <source>
        <dbReference type="SAM" id="SignalP"/>
    </source>
</evidence>
<reference evidence="2" key="2">
    <citation type="journal article" date="2023" name="IMA Fungus">
        <title>Comparative genomic study of the Penicillium genus elucidates a diverse pangenome and 15 lateral gene transfer events.</title>
        <authorList>
            <person name="Petersen C."/>
            <person name="Sorensen T."/>
            <person name="Nielsen M.R."/>
            <person name="Sondergaard T.E."/>
            <person name="Sorensen J.L."/>
            <person name="Fitzpatrick D.A."/>
            <person name="Frisvad J.C."/>
            <person name="Nielsen K.L."/>
        </authorList>
    </citation>
    <scope>NUCLEOTIDE SEQUENCE</scope>
    <source>
        <strain evidence="2">IBT 19713</strain>
    </source>
</reference>
<dbReference type="EMBL" id="JAPQKS010000006">
    <property type="protein sequence ID" value="KAJ5223945.1"/>
    <property type="molecule type" value="Genomic_DNA"/>
</dbReference>
<dbReference type="GeneID" id="83205086"/>
<comment type="caution">
    <text evidence="2">The sequence shown here is derived from an EMBL/GenBank/DDBJ whole genome shotgun (WGS) entry which is preliminary data.</text>
</comment>
<reference evidence="2" key="1">
    <citation type="submission" date="2022-11" db="EMBL/GenBank/DDBJ databases">
        <authorList>
            <person name="Petersen C."/>
        </authorList>
    </citation>
    <scope>NUCLEOTIDE SEQUENCE</scope>
    <source>
        <strain evidence="2">IBT 19713</strain>
    </source>
</reference>
<name>A0A9W9NPU0_9EURO</name>
<evidence type="ECO:0000313" key="2">
    <source>
        <dbReference type="EMBL" id="KAJ5223945.1"/>
    </source>
</evidence>
<dbReference type="Proteomes" id="UP001150941">
    <property type="component" value="Unassembled WGS sequence"/>
</dbReference>
<dbReference type="RefSeq" id="XP_058328128.1">
    <property type="nucleotide sequence ID" value="XM_058477783.1"/>
</dbReference>
<evidence type="ECO:0000313" key="3">
    <source>
        <dbReference type="Proteomes" id="UP001150941"/>
    </source>
</evidence>
<feature type="signal peptide" evidence="1">
    <location>
        <begin position="1"/>
        <end position="20"/>
    </location>
</feature>
<gene>
    <name evidence="2" type="ORF">N7468_008487</name>
</gene>
<protein>
    <submittedName>
        <fullName evidence="2">Uncharacterized protein</fullName>
    </submittedName>
</protein>
<feature type="chain" id="PRO_5040955921" evidence="1">
    <location>
        <begin position="21"/>
        <end position="67"/>
    </location>
</feature>
<sequence>MKLSTLLALLPLALTAYATAGVEGDGEDDVRYCLRKKAPAQFECVGGLTMSAWKSNVGWTCCDASTL</sequence>
<dbReference type="OrthoDB" id="10430604at2759"/>